<dbReference type="RefSeq" id="WP_184672815.1">
    <property type="nucleotide sequence ID" value="NZ_BAABAI010000016.1"/>
</dbReference>
<organism evidence="4 5">
    <name type="scientific">Saccharothrix violaceirubra</name>
    <dbReference type="NCBI Taxonomy" id="413306"/>
    <lineage>
        <taxon>Bacteria</taxon>
        <taxon>Bacillati</taxon>
        <taxon>Actinomycetota</taxon>
        <taxon>Actinomycetes</taxon>
        <taxon>Pseudonocardiales</taxon>
        <taxon>Pseudonocardiaceae</taxon>
        <taxon>Saccharothrix</taxon>
    </lineage>
</organism>
<dbReference type="PANTHER" id="PTHR48050">
    <property type="entry name" value="STEROL 3-BETA-GLUCOSYLTRANSFERASE"/>
    <property type="match status" value="1"/>
</dbReference>
<reference evidence="4 5" key="1">
    <citation type="submission" date="2020-08" db="EMBL/GenBank/DDBJ databases">
        <title>Sequencing the genomes of 1000 actinobacteria strains.</title>
        <authorList>
            <person name="Klenk H.-P."/>
        </authorList>
    </citation>
    <scope>NUCLEOTIDE SEQUENCE [LARGE SCALE GENOMIC DNA]</scope>
    <source>
        <strain evidence="4 5">DSM 45084</strain>
    </source>
</reference>
<dbReference type="CDD" id="cd03784">
    <property type="entry name" value="GT1_Gtf-like"/>
    <property type="match status" value="1"/>
</dbReference>
<keyword evidence="2 3" id="KW-0808">Transferase</keyword>
<dbReference type="GO" id="GO:0008194">
    <property type="term" value="F:UDP-glycosyltransferase activity"/>
    <property type="evidence" value="ECO:0007669"/>
    <property type="project" value="InterPro"/>
</dbReference>
<dbReference type="InterPro" id="IPR050426">
    <property type="entry name" value="Glycosyltransferase_28"/>
</dbReference>
<accession>A0A7W7T754</accession>
<evidence type="ECO:0000256" key="3">
    <source>
        <dbReference type="RuleBase" id="RU003718"/>
    </source>
</evidence>
<name>A0A7W7T754_9PSEU</name>
<gene>
    <name evidence="4" type="ORF">F4559_005172</name>
</gene>
<protein>
    <submittedName>
        <fullName evidence="4">MGT family glycosyltransferase</fullName>
    </submittedName>
</protein>
<comment type="caution">
    <text evidence="4">The sequence shown here is derived from an EMBL/GenBank/DDBJ whole genome shotgun (WGS) entry which is preliminary data.</text>
</comment>
<dbReference type="SUPFAM" id="SSF53756">
    <property type="entry name" value="UDP-Glycosyltransferase/glycogen phosphorylase"/>
    <property type="match status" value="1"/>
</dbReference>
<dbReference type="NCBIfam" id="TIGR01426">
    <property type="entry name" value="MGT"/>
    <property type="match status" value="1"/>
</dbReference>
<keyword evidence="5" id="KW-1185">Reference proteome</keyword>
<dbReference type="AlphaFoldDB" id="A0A7W7T754"/>
<evidence type="ECO:0000313" key="5">
    <source>
        <dbReference type="Proteomes" id="UP000542674"/>
    </source>
</evidence>
<evidence type="ECO:0000313" key="4">
    <source>
        <dbReference type="EMBL" id="MBB4967813.1"/>
    </source>
</evidence>
<sequence>MSHIAFFNVPAHGHVNPTLAVVVELVSRGHRVTYAVPEEFHDAVRHVGATPVPYTSSLPTGDQEWPEEAAPAMALFLDEARVVLPQLEAAYAADVPDLVVYDIGAWTARLLAARWGVPAVQFSPTFVAYEGWEETLADPDVDRFFDVLDRWLAEQGVDTPGRDYVGRPDRAVVSITRTFQFQSDTVDPLYAFVGPCLGDRSYQGGWQPKGRTLLVSLGSAFTNRLDLYRNVVEAFGDTDWHVVLNVGRLVDPALLGDLPDNVEVHRWVPQLAILAHASLFVTHCGMGGTMEGLYHGVPMIGVPTIGEQHLNAQRLVELGVGRHLPDPSIEDLRTAARELTEDPDVARRLAELRQEAREAGGARAAADVLEATL</sequence>
<evidence type="ECO:0000256" key="1">
    <source>
        <dbReference type="ARBA" id="ARBA00009995"/>
    </source>
</evidence>
<dbReference type="Proteomes" id="UP000542674">
    <property type="component" value="Unassembled WGS sequence"/>
</dbReference>
<evidence type="ECO:0000256" key="2">
    <source>
        <dbReference type="ARBA" id="ARBA00022679"/>
    </source>
</evidence>
<dbReference type="Pfam" id="PF00201">
    <property type="entry name" value="UDPGT"/>
    <property type="match status" value="1"/>
</dbReference>
<dbReference type="GO" id="GO:0016758">
    <property type="term" value="F:hexosyltransferase activity"/>
    <property type="evidence" value="ECO:0007669"/>
    <property type="project" value="InterPro"/>
</dbReference>
<comment type="similarity">
    <text evidence="1 3">Belongs to the UDP-glycosyltransferase family.</text>
</comment>
<dbReference type="InterPro" id="IPR006326">
    <property type="entry name" value="UDPGT_MGT-like"/>
</dbReference>
<dbReference type="Gene3D" id="3.40.50.2000">
    <property type="entry name" value="Glycogen Phosphorylase B"/>
    <property type="match status" value="2"/>
</dbReference>
<dbReference type="PROSITE" id="PS00375">
    <property type="entry name" value="UDPGT"/>
    <property type="match status" value="1"/>
</dbReference>
<keyword evidence="3" id="KW-0328">Glycosyltransferase</keyword>
<proteinExistence type="inferred from homology"/>
<dbReference type="PANTHER" id="PTHR48050:SF13">
    <property type="entry name" value="STEROL 3-BETA-GLUCOSYLTRANSFERASE UGT80A2"/>
    <property type="match status" value="1"/>
</dbReference>
<dbReference type="FunFam" id="3.40.50.2000:FF:000072">
    <property type="entry name" value="Glycosyl transferase"/>
    <property type="match status" value="1"/>
</dbReference>
<dbReference type="EMBL" id="JACHJS010000001">
    <property type="protein sequence ID" value="MBB4967813.1"/>
    <property type="molecule type" value="Genomic_DNA"/>
</dbReference>
<dbReference type="InterPro" id="IPR035595">
    <property type="entry name" value="UDP_glycos_trans_CS"/>
</dbReference>
<dbReference type="GO" id="GO:0017000">
    <property type="term" value="P:antibiotic biosynthetic process"/>
    <property type="evidence" value="ECO:0007669"/>
    <property type="project" value="UniProtKB-ARBA"/>
</dbReference>
<dbReference type="InterPro" id="IPR002213">
    <property type="entry name" value="UDP_glucos_trans"/>
</dbReference>